<sequence length="68" mass="7467">MPLRGFIPCNEARHSFFGGYGAGCPVRIAACSLAACICSPLNRGDRADLWKLVFLLMIIERFGLHLIS</sequence>
<dbReference type="EMBL" id="NBYO01000001">
    <property type="protein sequence ID" value="OXT02732.1"/>
    <property type="molecule type" value="Genomic_DNA"/>
</dbReference>
<name>A0A231V3G7_9HYPH</name>
<evidence type="ECO:0000313" key="2">
    <source>
        <dbReference type="Proteomes" id="UP000215405"/>
    </source>
</evidence>
<organism evidence="1 2">
    <name type="scientific">Notoacmeibacter marinus</name>
    <dbReference type="NCBI Taxonomy" id="1876515"/>
    <lineage>
        <taxon>Bacteria</taxon>
        <taxon>Pseudomonadati</taxon>
        <taxon>Pseudomonadota</taxon>
        <taxon>Alphaproteobacteria</taxon>
        <taxon>Hyphomicrobiales</taxon>
        <taxon>Notoacmeibacteraceae</taxon>
        <taxon>Notoacmeibacter</taxon>
    </lineage>
</organism>
<dbReference type="AlphaFoldDB" id="A0A231V3G7"/>
<protein>
    <submittedName>
        <fullName evidence="1">Uncharacterized protein</fullName>
    </submittedName>
</protein>
<dbReference type="Proteomes" id="UP000215405">
    <property type="component" value="Unassembled WGS sequence"/>
</dbReference>
<accession>A0A231V3G7</accession>
<comment type="caution">
    <text evidence="1">The sequence shown here is derived from an EMBL/GenBank/DDBJ whole genome shotgun (WGS) entry which is preliminary data.</text>
</comment>
<gene>
    <name evidence="1" type="ORF">B7H23_07600</name>
</gene>
<evidence type="ECO:0000313" key="1">
    <source>
        <dbReference type="EMBL" id="OXT02732.1"/>
    </source>
</evidence>
<proteinExistence type="predicted"/>
<reference evidence="2" key="1">
    <citation type="journal article" date="2017" name="Int. J. Syst. Evol. Microbiol.">
        <title>Notoacmeibacter marinus gen. nov., sp. nov., isolated from the gut of a limpet and proposal of Notoacmeibacteraceae fam. nov. in the order Rhizobiales of the class Alphaproteobacteria.</title>
        <authorList>
            <person name="Huang Z."/>
            <person name="Guo F."/>
            <person name="Lai Q."/>
        </authorList>
    </citation>
    <scope>NUCLEOTIDE SEQUENCE [LARGE SCALE GENOMIC DNA]</scope>
    <source>
        <strain evidence="2">XMTR2A4</strain>
    </source>
</reference>
<keyword evidence="2" id="KW-1185">Reference proteome</keyword>